<keyword evidence="3" id="KW-1185">Reference proteome</keyword>
<evidence type="ECO:0008006" key="4">
    <source>
        <dbReference type="Google" id="ProtNLM"/>
    </source>
</evidence>
<dbReference type="AlphaFoldDB" id="A0A133XM18"/>
<sequence>MKKLLAVFCLFSLFTAGVASAHETHGQPQYGGVVAEAGMAQFEIVAKDGKLTVYVTNHGAPVDTAGASGKLTMLAGSAKSEIDLKPAGDNRLQGTGSLASGAKLLVNAQWPGQKALQARAVAR</sequence>
<organism evidence="2 3">
    <name type="scientific">Dechloromonas denitrificans</name>
    <dbReference type="NCBI Taxonomy" id="281362"/>
    <lineage>
        <taxon>Bacteria</taxon>
        <taxon>Pseudomonadati</taxon>
        <taxon>Pseudomonadota</taxon>
        <taxon>Betaproteobacteria</taxon>
        <taxon>Rhodocyclales</taxon>
        <taxon>Azonexaceae</taxon>
        <taxon>Dechloromonas</taxon>
    </lineage>
</organism>
<dbReference type="EMBL" id="LODL01000007">
    <property type="protein sequence ID" value="KXB31981.1"/>
    <property type="molecule type" value="Genomic_DNA"/>
</dbReference>
<evidence type="ECO:0000256" key="1">
    <source>
        <dbReference type="SAM" id="SignalP"/>
    </source>
</evidence>
<comment type="caution">
    <text evidence="2">The sequence shown here is derived from an EMBL/GenBank/DDBJ whole genome shotgun (WGS) entry which is preliminary data.</text>
</comment>
<accession>A0A133XM18</accession>
<gene>
    <name evidence="2" type="ORF">AT959_02660</name>
</gene>
<feature type="chain" id="PRO_5007459545" description="CHRD domain-containing protein" evidence="1">
    <location>
        <begin position="22"/>
        <end position="123"/>
    </location>
</feature>
<dbReference type="RefSeq" id="WP_066880303.1">
    <property type="nucleotide sequence ID" value="NZ_LODL01000007.1"/>
</dbReference>
<reference evidence="2 3" key="1">
    <citation type="submission" date="2015-12" db="EMBL/GenBank/DDBJ databases">
        <title>Nitrous oxide reduction kinetics distinguish bacteria harboring typical versus atypical NosZ.</title>
        <authorList>
            <person name="Yoon S."/>
            <person name="Nissen S."/>
            <person name="Park D."/>
            <person name="Sanford R.A."/>
            <person name="Loeffler F.E."/>
        </authorList>
    </citation>
    <scope>NUCLEOTIDE SEQUENCE [LARGE SCALE GENOMIC DNA]</scope>
    <source>
        <strain evidence="2 3">ATCC BAA-841</strain>
    </source>
</reference>
<proteinExistence type="predicted"/>
<keyword evidence="1" id="KW-0732">Signal</keyword>
<evidence type="ECO:0000313" key="2">
    <source>
        <dbReference type="EMBL" id="KXB31981.1"/>
    </source>
</evidence>
<feature type="signal peptide" evidence="1">
    <location>
        <begin position="1"/>
        <end position="21"/>
    </location>
</feature>
<protein>
    <recommendedName>
        <fullName evidence="4">CHRD domain-containing protein</fullName>
    </recommendedName>
</protein>
<name>A0A133XM18_9RHOO</name>
<dbReference type="STRING" id="281362.AT959_02660"/>
<evidence type="ECO:0000313" key="3">
    <source>
        <dbReference type="Proteomes" id="UP000070186"/>
    </source>
</evidence>
<dbReference type="Proteomes" id="UP000070186">
    <property type="component" value="Unassembled WGS sequence"/>
</dbReference>